<proteinExistence type="predicted"/>
<dbReference type="EMBL" id="CM044706">
    <property type="protein sequence ID" value="KAI5656686.1"/>
    <property type="molecule type" value="Genomic_DNA"/>
</dbReference>
<protein>
    <submittedName>
        <fullName evidence="1">Uncharacterized protein</fullName>
    </submittedName>
</protein>
<evidence type="ECO:0000313" key="1">
    <source>
        <dbReference type="EMBL" id="KAI5656686.1"/>
    </source>
</evidence>
<sequence length="179" mass="20129">MLRWSKQIVALLISTQLFGETLQLIPRKAIIANEAELELEYLNEKVKNMLQTTPNNSAKKLDLIDTIQRLGVAYHFESDIEDCFCNICDSHCDYQPLGWKYKDEEGKFSGIGSNLEGILSLCGVGGEHILDEALKFTSYMESLLPTLNHLDAAKVNHALNLPVQKALSKISGRLLYFNL</sequence>
<accession>A0ACC0AB14</accession>
<organism evidence="1 2">
    <name type="scientific">Catharanthus roseus</name>
    <name type="common">Madagascar periwinkle</name>
    <name type="synonym">Vinca rosea</name>
    <dbReference type="NCBI Taxonomy" id="4058"/>
    <lineage>
        <taxon>Eukaryota</taxon>
        <taxon>Viridiplantae</taxon>
        <taxon>Streptophyta</taxon>
        <taxon>Embryophyta</taxon>
        <taxon>Tracheophyta</taxon>
        <taxon>Spermatophyta</taxon>
        <taxon>Magnoliopsida</taxon>
        <taxon>eudicotyledons</taxon>
        <taxon>Gunneridae</taxon>
        <taxon>Pentapetalae</taxon>
        <taxon>asterids</taxon>
        <taxon>lamiids</taxon>
        <taxon>Gentianales</taxon>
        <taxon>Apocynaceae</taxon>
        <taxon>Rauvolfioideae</taxon>
        <taxon>Vinceae</taxon>
        <taxon>Catharanthinae</taxon>
        <taxon>Catharanthus</taxon>
    </lineage>
</organism>
<evidence type="ECO:0000313" key="2">
    <source>
        <dbReference type="Proteomes" id="UP001060085"/>
    </source>
</evidence>
<dbReference type="Proteomes" id="UP001060085">
    <property type="component" value="Linkage Group LG06"/>
</dbReference>
<comment type="caution">
    <text evidence="1">The sequence shown here is derived from an EMBL/GenBank/DDBJ whole genome shotgun (WGS) entry which is preliminary data.</text>
</comment>
<keyword evidence="2" id="KW-1185">Reference proteome</keyword>
<gene>
    <name evidence="1" type="ORF">M9H77_25479</name>
</gene>
<reference evidence="2" key="1">
    <citation type="journal article" date="2023" name="Nat. Plants">
        <title>Single-cell RNA sequencing provides a high-resolution roadmap for understanding the multicellular compartmentation of specialized metabolism.</title>
        <authorList>
            <person name="Sun S."/>
            <person name="Shen X."/>
            <person name="Li Y."/>
            <person name="Li Y."/>
            <person name="Wang S."/>
            <person name="Li R."/>
            <person name="Zhang H."/>
            <person name="Shen G."/>
            <person name="Guo B."/>
            <person name="Wei J."/>
            <person name="Xu J."/>
            <person name="St-Pierre B."/>
            <person name="Chen S."/>
            <person name="Sun C."/>
        </authorList>
    </citation>
    <scope>NUCLEOTIDE SEQUENCE [LARGE SCALE GENOMIC DNA]</scope>
</reference>
<name>A0ACC0AB14_CATRO</name>